<proteinExistence type="predicted"/>
<evidence type="ECO:0000313" key="2">
    <source>
        <dbReference type="Proteomes" id="UP000629468"/>
    </source>
</evidence>
<reference evidence="1 2" key="1">
    <citation type="journal article" name="Sci. Rep.">
        <title>Telomere-to-telomere assembled and centromere annotated genomes of the two main subspecies of the button mushroom Agaricus bisporus reveal especially polymorphic chromosome ends.</title>
        <authorList>
            <person name="Sonnenberg A.S.M."/>
            <person name="Sedaghat-Telgerd N."/>
            <person name="Lavrijssen B."/>
            <person name="Ohm R.A."/>
            <person name="Hendrickx P.M."/>
            <person name="Scholtmeijer K."/>
            <person name="Baars J.J.P."/>
            <person name="van Peer A."/>
        </authorList>
    </citation>
    <scope>NUCLEOTIDE SEQUENCE [LARGE SCALE GENOMIC DNA]</scope>
    <source>
        <strain evidence="1 2">H119_p4</strain>
    </source>
</reference>
<dbReference type="AlphaFoldDB" id="A0A8H7KIH6"/>
<comment type="caution">
    <text evidence="1">The sequence shown here is derived from an EMBL/GenBank/DDBJ whole genome shotgun (WGS) entry which is preliminary data.</text>
</comment>
<evidence type="ECO:0000313" key="1">
    <source>
        <dbReference type="EMBL" id="KAF7777908.1"/>
    </source>
</evidence>
<dbReference type="Proteomes" id="UP000629468">
    <property type="component" value="Unassembled WGS sequence"/>
</dbReference>
<name>A0A8H7KIH6_AGABI</name>
<organism evidence="1 2">
    <name type="scientific">Agaricus bisporus var. burnettii</name>
    <dbReference type="NCBI Taxonomy" id="192524"/>
    <lineage>
        <taxon>Eukaryota</taxon>
        <taxon>Fungi</taxon>
        <taxon>Dikarya</taxon>
        <taxon>Basidiomycota</taxon>
        <taxon>Agaricomycotina</taxon>
        <taxon>Agaricomycetes</taxon>
        <taxon>Agaricomycetidae</taxon>
        <taxon>Agaricales</taxon>
        <taxon>Agaricineae</taxon>
        <taxon>Agaricaceae</taxon>
        <taxon>Agaricus</taxon>
    </lineage>
</organism>
<gene>
    <name evidence="1" type="ORF">Agabi119p4_3980</name>
</gene>
<sequence>MISAYLDYHICPVVLFASPSFHHAKVRPVNADWAVLLVSVNTLLYIVIAEEDDFGLRILSASYRGPGLSSETDKNPPPTIQKNYFNLRANDDNWEFLEMLRTIMLDSSQ</sequence>
<protein>
    <submittedName>
        <fullName evidence="1">Uncharacterized protein</fullName>
    </submittedName>
</protein>
<dbReference type="EMBL" id="JABXXO010000005">
    <property type="protein sequence ID" value="KAF7777908.1"/>
    <property type="molecule type" value="Genomic_DNA"/>
</dbReference>
<accession>A0A8H7KIH6</accession>